<keyword evidence="4 7" id="KW-0812">Transmembrane</keyword>
<evidence type="ECO:0000313" key="10">
    <source>
        <dbReference type="Proteomes" id="UP000235658"/>
    </source>
</evidence>
<evidence type="ECO:0000256" key="6">
    <source>
        <dbReference type="ARBA" id="ARBA00023136"/>
    </source>
</evidence>
<dbReference type="PANTHER" id="PTHR33778">
    <property type="entry name" value="PROTEIN MGTC"/>
    <property type="match status" value="1"/>
</dbReference>
<evidence type="ECO:0000259" key="8">
    <source>
        <dbReference type="Pfam" id="PF02308"/>
    </source>
</evidence>
<sequence>MENLRFIEILVARLFLSCFIGVMIGLEREFKGKFAGIRTHTIVALGSALAMIVSKYGFFDSSRYDAQRIAAQVVSGIGFLGGGLIFIKKDYISGLTTAAGIWTTAIIGMSIGAGMYAVGITSSLVILLLQLFFNEDNGLFKFMKKPYTLDIVLDGPESIEKINKYLKSQNIKFVEKSINYKEDKLTLELQYHNKNEEELIGIIDFLRENKRVFKFSLD</sequence>
<protein>
    <submittedName>
        <fullName evidence="9">MgtC family protein</fullName>
    </submittedName>
</protein>
<evidence type="ECO:0000256" key="2">
    <source>
        <dbReference type="ARBA" id="ARBA00009298"/>
    </source>
</evidence>
<dbReference type="PRINTS" id="PR01837">
    <property type="entry name" value="MGTCSAPBPROT"/>
</dbReference>
<evidence type="ECO:0000256" key="3">
    <source>
        <dbReference type="ARBA" id="ARBA00022475"/>
    </source>
</evidence>
<feature type="transmembrane region" description="Helical" evidence="7">
    <location>
        <begin position="38"/>
        <end position="57"/>
    </location>
</feature>
<proteinExistence type="inferred from homology"/>
<dbReference type="PANTHER" id="PTHR33778:SF1">
    <property type="entry name" value="MAGNESIUM TRANSPORTER YHID-RELATED"/>
    <property type="match status" value="1"/>
</dbReference>
<evidence type="ECO:0000313" key="9">
    <source>
        <dbReference type="EMBL" id="PMC81043.1"/>
    </source>
</evidence>
<dbReference type="EMBL" id="PNHP01000005">
    <property type="protein sequence ID" value="PMC81043.1"/>
    <property type="molecule type" value="Genomic_DNA"/>
</dbReference>
<accession>A0A2N6UHG1</accession>
<feature type="transmembrane region" description="Helical" evidence="7">
    <location>
        <begin position="6"/>
        <end position="26"/>
    </location>
</feature>
<evidence type="ECO:0000256" key="5">
    <source>
        <dbReference type="ARBA" id="ARBA00022989"/>
    </source>
</evidence>
<comment type="caution">
    <text evidence="9">The sequence shown here is derived from an EMBL/GenBank/DDBJ whole genome shotgun (WGS) entry which is preliminary data.</text>
</comment>
<dbReference type="InterPro" id="IPR049177">
    <property type="entry name" value="MgtC_SapB_SrpB_YhiD_N"/>
</dbReference>
<dbReference type="AlphaFoldDB" id="A0A2N6UHG1"/>
<feature type="transmembrane region" description="Helical" evidence="7">
    <location>
        <begin position="99"/>
        <end position="132"/>
    </location>
</feature>
<evidence type="ECO:0000256" key="7">
    <source>
        <dbReference type="SAM" id="Phobius"/>
    </source>
</evidence>
<evidence type="ECO:0000256" key="4">
    <source>
        <dbReference type="ARBA" id="ARBA00022692"/>
    </source>
</evidence>
<dbReference type="GeneID" id="84579036"/>
<keyword evidence="3" id="KW-1003">Cell membrane</keyword>
<reference evidence="9 10" key="1">
    <citation type="submission" date="2017-09" db="EMBL/GenBank/DDBJ databases">
        <title>Bacterial strain isolated from the female urinary microbiota.</title>
        <authorList>
            <person name="Thomas-White K."/>
            <person name="Kumar N."/>
            <person name="Forster S."/>
            <person name="Putonti C."/>
            <person name="Lawley T."/>
            <person name="Wolfe A.J."/>
        </authorList>
    </citation>
    <scope>NUCLEOTIDE SEQUENCE [LARGE SCALE GENOMIC DNA]</scope>
    <source>
        <strain evidence="9 10">UMB0204</strain>
    </source>
</reference>
<dbReference type="GO" id="GO:0005886">
    <property type="term" value="C:plasma membrane"/>
    <property type="evidence" value="ECO:0007669"/>
    <property type="project" value="UniProtKB-SubCell"/>
</dbReference>
<comment type="similarity">
    <text evidence="2">Belongs to the MgtC/SapB family.</text>
</comment>
<feature type="domain" description="MgtC/SapB/SrpB/YhiD N-terminal" evidence="8">
    <location>
        <begin position="14"/>
        <end position="134"/>
    </location>
</feature>
<gene>
    <name evidence="9" type="ORF">CJ192_07545</name>
</gene>
<name>A0A2N6UHG1_9FIRM</name>
<keyword evidence="6 7" id="KW-0472">Membrane</keyword>
<dbReference type="RefSeq" id="WP_102198348.1">
    <property type="nucleotide sequence ID" value="NZ_PNHP01000005.1"/>
</dbReference>
<comment type="subcellular location">
    <subcellularLocation>
        <location evidence="1">Cell membrane</location>
        <topology evidence="1">Multi-pass membrane protein</topology>
    </subcellularLocation>
</comment>
<organism evidence="9 10">
    <name type="scientific">Anaerococcus hydrogenalis</name>
    <dbReference type="NCBI Taxonomy" id="33029"/>
    <lineage>
        <taxon>Bacteria</taxon>
        <taxon>Bacillati</taxon>
        <taxon>Bacillota</taxon>
        <taxon>Tissierellia</taxon>
        <taxon>Tissierellales</taxon>
        <taxon>Peptoniphilaceae</taxon>
        <taxon>Anaerococcus</taxon>
    </lineage>
</organism>
<keyword evidence="5 7" id="KW-1133">Transmembrane helix</keyword>
<feature type="transmembrane region" description="Helical" evidence="7">
    <location>
        <begin position="69"/>
        <end position="87"/>
    </location>
</feature>
<dbReference type="Pfam" id="PF02308">
    <property type="entry name" value="MgtC"/>
    <property type="match status" value="1"/>
</dbReference>
<evidence type="ECO:0000256" key="1">
    <source>
        <dbReference type="ARBA" id="ARBA00004651"/>
    </source>
</evidence>
<dbReference type="Proteomes" id="UP000235658">
    <property type="component" value="Unassembled WGS sequence"/>
</dbReference>
<dbReference type="InterPro" id="IPR003416">
    <property type="entry name" value="MgtC/SapB/SrpB/YhiD_fam"/>
</dbReference>